<dbReference type="InterPro" id="IPR017871">
    <property type="entry name" value="ABC_transporter-like_CS"/>
</dbReference>
<name>A0A485D039_KLUCR</name>
<dbReference type="InterPro" id="IPR027417">
    <property type="entry name" value="P-loop_NTPase"/>
</dbReference>
<dbReference type="GO" id="GO:0005524">
    <property type="term" value="F:ATP binding"/>
    <property type="evidence" value="ECO:0007669"/>
    <property type="project" value="UniProtKB-KW"/>
</dbReference>
<evidence type="ECO:0000313" key="13">
    <source>
        <dbReference type="Proteomes" id="UP000401081"/>
    </source>
</evidence>
<evidence type="ECO:0000256" key="7">
    <source>
        <dbReference type="ARBA" id="ARBA00022989"/>
    </source>
</evidence>
<dbReference type="GO" id="GO:0005886">
    <property type="term" value="C:plasma membrane"/>
    <property type="evidence" value="ECO:0007669"/>
    <property type="project" value="UniProtKB-SubCell"/>
</dbReference>
<feature type="transmembrane region" description="Helical" evidence="9">
    <location>
        <begin position="9"/>
        <end position="29"/>
    </location>
</feature>
<keyword evidence="8 9" id="KW-0472">Membrane</keyword>
<keyword evidence="12" id="KW-0378">Hydrolase</keyword>
<keyword evidence="5" id="KW-0547">Nucleotide-binding</keyword>
<keyword evidence="6 12" id="KW-0067">ATP-binding</keyword>
<dbReference type="EMBL" id="CAADJD010000032">
    <property type="protein sequence ID" value="VFS90067.1"/>
    <property type="molecule type" value="Genomic_DNA"/>
</dbReference>
<feature type="domain" description="ABC transporter" evidence="10">
    <location>
        <begin position="98"/>
        <end position="331"/>
    </location>
</feature>
<dbReference type="SUPFAM" id="SSF52540">
    <property type="entry name" value="P-loop containing nucleoside triphosphate hydrolases"/>
    <property type="match status" value="1"/>
</dbReference>
<dbReference type="Gene3D" id="1.20.1560.10">
    <property type="entry name" value="ABC transporter type 1, transmembrane domain"/>
    <property type="match status" value="1"/>
</dbReference>
<keyword evidence="3" id="KW-1003">Cell membrane</keyword>
<evidence type="ECO:0000256" key="8">
    <source>
        <dbReference type="ARBA" id="ARBA00023136"/>
    </source>
</evidence>
<sequence>MTRVLTPTIYIAVGMANLLAIAGGSWMVMQGELTLGQLTSFMMYLGLMIWPMLALAWMFNIVERGSAAYSRIRTLLAEAPVVDDGTQTVPEGRGTLALAIRRFSYPKTDKSTLTDVDVILKPGHMLGICGPTGSGKSTILSLIQRHFDVDEGDIRFHNIPLRQLQLDAWRSRLAVVSQTPFLFSDTVASNIALGCPSATQEEIEQAARLACVHDDILRLPQGYETEVGERGVMLSGGQKQRISIARALLLDAEILILDDALSAVDGRTEHKILHNLRQWGEGRTFIISAHRLSALLDASEIIVMQHGHIAQRGQHERLATQPGWYRDMYRYQQLEAALNDAPEEENTEVADA</sequence>
<keyword evidence="7 9" id="KW-1133">Transmembrane helix</keyword>
<evidence type="ECO:0000259" key="11">
    <source>
        <dbReference type="PROSITE" id="PS50929"/>
    </source>
</evidence>
<dbReference type="InterPro" id="IPR003593">
    <property type="entry name" value="AAA+_ATPase"/>
</dbReference>
<dbReference type="InterPro" id="IPR036640">
    <property type="entry name" value="ABC1_TM_sf"/>
</dbReference>
<evidence type="ECO:0000256" key="3">
    <source>
        <dbReference type="ARBA" id="ARBA00022475"/>
    </source>
</evidence>
<dbReference type="PROSITE" id="PS50929">
    <property type="entry name" value="ABC_TM1F"/>
    <property type="match status" value="1"/>
</dbReference>
<keyword evidence="13" id="KW-1185">Reference proteome</keyword>
<dbReference type="PROSITE" id="PS50893">
    <property type="entry name" value="ABC_TRANSPORTER_2"/>
    <property type="match status" value="1"/>
</dbReference>
<evidence type="ECO:0000256" key="9">
    <source>
        <dbReference type="SAM" id="Phobius"/>
    </source>
</evidence>
<dbReference type="GO" id="GO:0016887">
    <property type="term" value="F:ATP hydrolysis activity"/>
    <property type="evidence" value="ECO:0007669"/>
    <property type="project" value="InterPro"/>
</dbReference>
<evidence type="ECO:0000256" key="4">
    <source>
        <dbReference type="ARBA" id="ARBA00022692"/>
    </source>
</evidence>
<dbReference type="AlphaFoldDB" id="A0A485D039"/>
<dbReference type="InterPro" id="IPR039421">
    <property type="entry name" value="Type_1_exporter"/>
</dbReference>
<evidence type="ECO:0000313" key="12">
    <source>
        <dbReference type="EMBL" id="VFS90067.1"/>
    </source>
</evidence>
<reference evidence="12 13" key="1">
    <citation type="submission" date="2019-03" db="EMBL/GenBank/DDBJ databases">
        <authorList>
            <consortium name="Pathogen Informatics"/>
        </authorList>
    </citation>
    <scope>NUCLEOTIDE SEQUENCE [LARGE SCALE GENOMIC DNA]</scope>
    <source>
        <strain evidence="12 13">NCTC12993</strain>
    </source>
</reference>
<dbReference type="Gene3D" id="3.40.50.300">
    <property type="entry name" value="P-loop containing nucleotide triphosphate hydrolases"/>
    <property type="match status" value="1"/>
</dbReference>
<dbReference type="InterPro" id="IPR003439">
    <property type="entry name" value="ABC_transporter-like_ATP-bd"/>
</dbReference>
<evidence type="ECO:0000256" key="6">
    <source>
        <dbReference type="ARBA" id="ARBA00022840"/>
    </source>
</evidence>
<proteinExistence type="predicted"/>
<organism evidence="12 13">
    <name type="scientific">Kluyvera cryocrescens</name>
    <name type="common">Kluyvera citrophila</name>
    <dbReference type="NCBI Taxonomy" id="580"/>
    <lineage>
        <taxon>Bacteria</taxon>
        <taxon>Pseudomonadati</taxon>
        <taxon>Pseudomonadota</taxon>
        <taxon>Gammaproteobacteria</taxon>
        <taxon>Enterobacterales</taxon>
        <taxon>Enterobacteriaceae</taxon>
        <taxon>Kluyvera</taxon>
    </lineage>
</organism>
<evidence type="ECO:0000259" key="10">
    <source>
        <dbReference type="PROSITE" id="PS50893"/>
    </source>
</evidence>
<evidence type="ECO:0000256" key="2">
    <source>
        <dbReference type="ARBA" id="ARBA00022448"/>
    </source>
</evidence>
<comment type="subcellular location">
    <subcellularLocation>
        <location evidence="1">Cell membrane</location>
        <topology evidence="1">Multi-pass membrane protein</topology>
    </subcellularLocation>
</comment>
<dbReference type="GO" id="GO:0015421">
    <property type="term" value="F:ABC-type oligopeptide transporter activity"/>
    <property type="evidence" value="ECO:0007669"/>
    <property type="project" value="TreeGrafter"/>
</dbReference>
<feature type="transmembrane region" description="Helical" evidence="9">
    <location>
        <begin position="41"/>
        <end position="62"/>
    </location>
</feature>
<dbReference type="Pfam" id="PF00005">
    <property type="entry name" value="ABC_tran"/>
    <property type="match status" value="1"/>
</dbReference>
<dbReference type="SUPFAM" id="SSF90123">
    <property type="entry name" value="ABC transporter transmembrane region"/>
    <property type="match status" value="1"/>
</dbReference>
<evidence type="ECO:0000256" key="1">
    <source>
        <dbReference type="ARBA" id="ARBA00004651"/>
    </source>
</evidence>
<dbReference type="PROSITE" id="PS00211">
    <property type="entry name" value="ABC_TRANSPORTER_1"/>
    <property type="match status" value="1"/>
</dbReference>
<dbReference type="SMART" id="SM00382">
    <property type="entry name" value="AAA"/>
    <property type="match status" value="1"/>
</dbReference>
<accession>A0A485D039</accession>
<dbReference type="Proteomes" id="UP000401081">
    <property type="component" value="Unassembled WGS sequence"/>
</dbReference>
<dbReference type="PANTHER" id="PTHR43394">
    <property type="entry name" value="ATP-DEPENDENT PERMEASE MDL1, MITOCHONDRIAL"/>
    <property type="match status" value="1"/>
</dbReference>
<evidence type="ECO:0000256" key="5">
    <source>
        <dbReference type="ARBA" id="ARBA00022741"/>
    </source>
</evidence>
<gene>
    <name evidence="12" type="primary">yheI_2</name>
    <name evidence="12" type="ORF">NCTC12993_07382</name>
</gene>
<dbReference type="InterPro" id="IPR011527">
    <property type="entry name" value="ABC1_TM_dom"/>
</dbReference>
<dbReference type="EC" id="3.6.3.-" evidence="12"/>
<feature type="domain" description="ABC transmembrane type-1" evidence="11">
    <location>
        <begin position="1"/>
        <end position="64"/>
    </location>
</feature>
<protein>
    <submittedName>
        <fullName evidence="12">Probable multidrug resistance ABC transporter ATP-binding/permease protein YheI</fullName>
        <ecNumber evidence="12">3.6.3.-</ecNumber>
    </submittedName>
</protein>
<dbReference type="PANTHER" id="PTHR43394:SF1">
    <property type="entry name" value="ATP-BINDING CASSETTE SUB-FAMILY B MEMBER 10, MITOCHONDRIAL"/>
    <property type="match status" value="1"/>
</dbReference>
<keyword evidence="4 9" id="KW-0812">Transmembrane</keyword>
<dbReference type="FunFam" id="3.40.50.300:FF:000221">
    <property type="entry name" value="Multidrug ABC transporter ATP-binding protein"/>
    <property type="match status" value="1"/>
</dbReference>
<keyword evidence="2" id="KW-0813">Transport</keyword>